<gene>
    <name evidence="2" type="ORF">PQ456_01505</name>
</gene>
<evidence type="ECO:0000313" key="3">
    <source>
        <dbReference type="Proteomes" id="UP001220509"/>
    </source>
</evidence>
<dbReference type="AlphaFoldDB" id="A0AAX3M2B3"/>
<feature type="domain" description="DUF6985" evidence="1">
    <location>
        <begin position="27"/>
        <end position="176"/>
    </location>
</feature>
<evidence type="ECO:0000313" key="2">
    <source>
        <dbReference type="EMBL" id="WCT56232.1"/>
    </source>
</evidence>
<dbReference type="InterPro" id="IPR054254">
    <property type="entry name" value="DUF6985"/>
</dbReference>
<keyword evidence="3" id="KW-1185">Reference proteome</keyword>
<reference evidence="2 3" key="1">
    <citation type="submission" date="2023-02" db="EMBL/GenBank/DDBJ databases">
        <title>Genome sequence of Paenibacillus kyungheensis KACC 18744.</title>
        <authorList>
            <person name="Kim S."/>
            <person name="Heo J."/>
            <person name="Kwon S.-W."/>
        </authorList>
    </citation>
    <scope>NUCLEOTIDE SEQUENCE [LARGE SCALE GENOMIC DNA]</scope>
    <source>
        <strain evidence="2 3">KACC 18744</strain>
    </source>
</reference>
<proteinExistence type="predicted"/>
<sequence>MIDPSWYTQLTLEDDAYDVTEEVTFEGDYTFQLMGQKVVMQVEFIQAIDNEEEIEHLTAPSIEQQQIWEHYIEHSEYIQQHVLQIVFEHYQKIEERYRQAWQIDPQDPATIQERDQSIPYITQPEQLKAYITLQGFLIKETSAEATYYLNFHCTWDTEHGLGVKVVDHQPVHVSTFYTAYDID</sequence>
<name>A0AAX3M2B3_9BACL</name>
<dbReference type="Pfam" id="PF22481">
    <property type="entry name" value="DUF6985"/>
    <property type="match status" value="1"/>
</dbReference>
<dbReference type="EMBL" id="CP117416">
    <property type="protein sequence ID" value="WCT56232.1"/>
    <property type="molecule type" value="Genomic_DNA"/>
</dbReference>
<organism evidence="2 3">
    <name type="scientific">Paenibacillus kyungheensis</name>
    <dbReference type="NCBI Taxonomy" id="1452732"/>
    <lineage>
        <taxon>Bacteria</taxon>
        <taxon>Bacillati</taxon>
        <taxon>Bacillota</taxon>
        <taxon>Bacilli</taxon>
        <taxon>Bacillales</taxon>
        <taxon>Paenibacillaceae</taxon>
        <taxon>Paenibacillus</taxon>
    </lineage>
</organism>
<dbReference type="Proteomes" id="UP001220509">
    <property type="component" value="Chromosome"/>
</dbReference>
<dbReference type="KEGG" id="pka:PQ456_01505"/>
<protein>
    <recommendedName>
        <fullName evidence="1">DUF6985 domain-containing protein</fullName>
    </recommendedName>
</protein>
<dbReference type="RefSeq" id="WP_273614537.1">
    <property type="nucleotide sequence ID" value="NZ_CP117416.1"/>
</dbReference>
<evidence type="ECO:0000259" key="1">
    <source>
        <dbReference type="Pfam" id="PF22481"/>
    </source>
</evidence>
<accession>A0AAX3M2B3</accession>